<dbReference type="GO" id="GO:0030115">
    <property type="term" value="C:S-layer"/>
    <property type="evidence" value="ECO:0007669"/>
    <property type="project" value="UniProtKB-SubCell"/>
</dbReference>
<dbReference type="Pfam" id="PF25162">
    <property type="entry name" value="DUF7827"/>
    <property type="match status" value="2"/>
</dbReference>
<dbReference type="GeneID" id="59457876"/>
<reference evidence="6" key="1">
    <citation type="journal article" date="2021" name="Front. Microbiol.">
        <title>Cellular and Genomic Properties of Haloferax gibbonsii LR2-5, the Host of Euryarchaeal Virus HFTV1.</title>
        <authorList>
            <person name="Tittes C."/>
            <person name="Schwarzer S."/>
            <person name="Pfeiffer F."/>
            <person name="Dyall-Smith M."/>
            <person name="Rodriguez-Franco M."/>
            <person name="Oksanen H.M."/>
            <person name="Quax T.E.F."/>
        </authorList>
    </citation>
    <scope>NUCLEOTIDE SEQUENCE</scope>
    <source>
        <strain evidence="6">LR2-5</strain>
    </source>
</reference>
<dbReference type="GO" id="GO:0005886">
    <property type="term" value="C:plasma membrane"/>
    <property type="evidence" value="ECO:0007669"/>
    <property type="project" value="UniProtKB-SubCell"/>
</dbReference>
<dbReference type="Proteomes" id="UP000663064">
    <property type="component" value="Chromosome"/>
</dbReference>
<sequence length="357" mass="36528">MAPSRRFELLTTTVLVVALLAAATAPAAAAEDHYEFTDDAYWTEQGEVVSITLEDGNEANDTFRFHLGTADQGLAAHATVVDENGDGEVTVRVNTSMAGQTNASAYLAAAGEDSISNASQSTSRLSHIPDAGDYDLRIGPADDPNETAHLVIEENESAADPISGTPESEPSGDPDFNESVVTANVAGSGVAEIPVRFGGAETVTVSIESDETGFSTVLELTDADDDGSATVTVDAAADAESPRDTVSVSNGDDAEFQSMNESVPSLEAGVDYGLGVAHNGSVVNVATLVVRDEPVETTTSIATESTETTTADTTESTTTANASATTATGTSDTVVPGFSAVLAVVALLAAAFLAVRR</sequence>
<keyword evidence="3" id="KW-1133">Transmembrane helix</keyword>
<feature type="transmembrane region" description="Helical" evidence="3">
    <location>
        <begin position="334"/>
        <end position="355"/>
    </location>
</feature>
<dbReference type="NCBIfam" id="TIGR04126">
    <property type="entry name" value="PGF_CTERM"/>
    <property type="match status" value="1"/>
</dbReference>
<organism evidence="6 7">
    <name type="scientific">Haloferax gibbonsii</name>
    <dbReference type="NCBI Taxonomy" id="35746"/>
    <lineage>
        <taxon>Archaea</taxon>
        <taxon>Methanobacteriati</taxon>
        <taxon>Methanobacteriota</taxon>
        <taxon>Stenosarchaea group</taxon>
        <taxon>Halobacteria</taxon>
        <taxon>Halobacteriales</taxon>
        <taxon>Haloferacaceae</taxon>
        <taxon>Haloferax</taxon>
    </lineage>
</organism>
<accession>A0A871BC77</accession>
<dbReference type="PROSITE" id="PS51318">
    <property type="entry name" value="TAT"/>
    <property type="match status" value="1"/>
</dbReference>
<feature type="region of interest" description="Disordered" evidence="2">
    <location>
        <begin position="156"/>
        <end position="178"/>
    </location>
</feature>
<feature type="region of interest" description="Disordered" evidence="2">
    <location>
        <begin position="297"/>
        <end position="330"/>
    </location>
</feature>
<name>A0A871BC77_HALGI</name>
<dbReference type="InterPro" id="IPR026371">
    <property type="entry name" value="PGF_CTERM"/>
</dbReference>
<evidence type="ECO:0000313" key="6">
    <source>
        <dbReference type="EMBL" id="QOS10364.1"/>
    </source>
</evidence>
<feature type="domain" description="DUF7827" evidence="5">
    <location>
        <begin position="172"/>
        <end position="265"/>
    </location>
</feature>
<feature type="domain" description="DUF7827" evidence="5">
    <location>
        <begin position="28"/>
        <end position="137"/>
    </location>
</feature>
<dbReference type="InterPro" id="IPR057149">
    <property type="entry name" value="DUF7827"/>
</dbReference>
<evidence type="ECO:0000256" key="3">
    <source>
        <dbReference type="SAM" id="Phobius"/>
    </source>
</evidence>
<proteinExistence type="predicted"/>
<dbReference type="AlphaFoldDB" id="A0A871BC77"/>
<feature type="domain" description="PGF-CTERM archaeal protein-sorting signal" evidence="4">
    <location>
        <begin position="335"/>
        <end position="357"/>
    </location>
</feature>
<dbReference type="Pfam" id="PF18204">
    <property type="entry name" value="PGF-CTERM"/>
    <property type="match status" value="1"/>
</dbReference>
<keyword evidence="3" id="KW-0812">Transmembrane</keyword>
<dbReference type="EMBL" id="CP063205">
    <property type="protein sequence ID" value="QOS10364.1"/>
    <property type="molecule type" value="Genomic_DNA"/>
</dbReference>
<evidence type="ECO:0000313" key="7">
    <source>
        <dbReference type="Proteomes" id="UP000663064"/>
    </source>
</evidence>
<evidence type="ECO:0000259" key="5">
    <source>
        <dbReference type="Pfam" id="PF25162"/>
    </source>
</evidence>
<evidence type="ECO:0000259" key="4">
    <source>
        <dbReference type="Pfam" id="PF18204"/>
    </source>
</evidence>
<evidence type="ECO:0000256" key="1">
    <source>
        <dbReference type="ARBA" id="ARBA00022729"/>
    </source>
</evidence>
<dbReference type="RefSeq" id="WP_193492844.1">
    <property type="nucleotide sequence ID" value="NZ_CP063205.1"/>
</dbReference>
<gene>
    <name evidence="6" type="ORF">HfgLR_01050</name>
</gene>
<dbReference type="InterPro" id="IPR006311">
    <property type="entry name" value="TAT_signal"/>
</dbReference>
<keyword evidence="3" id="KW-0472">Membrane</keyword>
<evidence type="ECO:0000256" key="2">
    <source>
        <dbReference type="SAM" id="MobiDB-lite"/>
    </source>
</evidence>
<protein>
    <submittedName>
        <fullName evidence="6">Secreted glycoprotein</fullName>
    </submittedName>
</protein>
<keyword evidence="1" id="KW-0732">Signal</keyword>